<dbReference type="FunFam" id="3.40.50.300:FF:000001">
    <property type="entry name" value="ATP-dependent zinc metalloprotease FtsH"/>
    <property type="match status" value="1"/>
</dbReference>
<dbReference type="InterPro" id="IPR003959">
    <property type="entry name" value="ATPase_AAA_core"/>
</dbReference>
<dbReference type="GO" id="GO:0006508">
    <property type="term" value="P:proteolysis"/>
    <property type="evidence" value="ECO:0007669"/>
    <property type="project" value="UniProtKB-KW"/>
</dbReference>
<dbReference type="SUPFAM" id="SSF140990">
    <property type="entry name" value="FtsH protease domain-like"/>
    <property type="match status" value="1"/>
</dbReference>
<dbReference type="InterPro" id="IPR000642">
    <property type="entry name" value="Peptidase_M41"/>
</dbReference>
<comment type="caution">
    <text evidence="18">The sequence shown here is derived from an EMBL/GenBank/DDBJ whole genome shotgun (WGS) entry which is preliminary data.</text>
</comment>
<keyword evidence="3 15" id="KW-0812">Transmembrane</keyword>
<dbReference type="Pfam" id="PF01434">
    <property type="entry name" value="Peptidase_M41"/>
    <property type="match status" value="1"/>
</dbReference>
<dbReference type="RefSeq" id="WP_191759217.1">
    <property type="nucleotide sequence ID" value="NZ_VJXY01000022.1"/>
</dbReference>
<feature type="binding site" evidence="15">
    <location>
        <position position="501"/>
    </location>
    <ligand>
        <name>Zn(2+)</name>
        <dbReference type="ChEBI" id="CHEBI:29105"/>
        <note>catalytic</note>
    </ligand>
</feature>
<dbReference type="NCBIfam" id="TIGR01241">
    <property type="entry name" value="FtsH_fam"/>
    <property type="match status" value="1"/>
</dbReference>
<dbReference type="EC" id="3.4.24.-" evidence="15"/>
<dbReference type="GO" id="GO:0031676">
    <property type="term" value="C:plasma membrane-derived thylakoid membrane"/>
    <property type="evidence" value="ECO:0007669"/>
    <property type="project" value="UniProtKB-SubCell"/>
</dbReference>
<dbReference type="SMART" id="SM00382">
    <property type="entry name" value="AAA"/>
    <property type="match status" value="1"/>
</dbReference>
<dbReference type="InterPro" id="IPR003593">
    <property type="entry name" value="AAA+_ATPase"/>
</dbReference>
<dbReference type="InterPro" id="IPR003960">
    <property type="entry name" value="ATPase_AAA_CS"/>
</dbReference>
<dbReference type="AlphaFoldDB" id="A0AA40SZS2"/>
<feature type="active site" evidence="15">
    <location>
        <position position="421"/>
    </location>
</feature>
<evidence type="ECO:0000256" key="6">
    <source>
        <dbReference type="ARBA" id="ARBA00022801"/>
    </source>
</evidence>
<keyword evidence="6 15" id="KW-0378">Hydrolase</keyword>
<evidence type="ECO:0000256" key="8">
    <source>
        <dbReference type="ARBA" id="ARBA00022840"/>
    </source>
</evidence>
<keyword evidence="10 15" id="KW-0482">Metalloprotease</keyword>
<feature type="transmembrane region" description="Helical" evidence="15">
    <location>
        <begin position="104"/>
        <end position="126"/>
    </location>
</feature>
<dbReference type="Pfam" id="PF06480">
    <property type="entry name" value="FtsH_ext"/>
    <property type="match status" value="1"/>
</dbReference>
<dbReference type="GO" id="GO:0016887">
    <property type="term" value="F:ATP hydrolysis activity"/>
    <property type="evidence" value="ECO:0007669"/>
    <property type="project" value="UniProtKB-UniRule"/>
</dbReference>
<comment type="subcellular location">
    <subcellularLocation>
        <location evidence="13 15">Cellular thylakoid membrane</location>
        <topology evidence="13 15">Multi-pass membrane protein</topology>
        <orientation evidence="13 15">Stromal side</orientation>
    </subcellularLocation>
</comment>
<dbReference type="Pfam" id="PF17862">
    <property type="entry name" value="AAA_lid_3"/>
    <property type="match status" value="1"/>
</dbReference>
<dbReference type="InterPro" id="IPR005936">
    <property type="entry name" value="FtsH"/>
</dbReference>
<dbReference type="InterPro" id="IPR041569">
    <property type="entry name" value="AAA_lid_3"/>
</dbReference>
<dbReference type="Proteomes" id="UP001165986">
    <property type="component" value="Unassembled WGS sequence"/>
</dbReference>
<keyword evidence="8 15" id="KW-0067">ATP-binding</keyword>
<dbReference type="InterPro" id="IPR011546">
    <property type="entry name" value="Pept_M41_FtsH_extracell"/>
</dbReference>
<comment type="function">
    <text evidence="15">Acts as a processive, ATP-dependent zinc metallopeptidase for both cytoplasmic and membrane proteins. Plays a role in the quality control of integral membrane proteins.</text>
</comment>
<evidence type="ECO:0000256" key="16">
    <source>
        <dbReference type="RuleBase" id="RU003651"/>
    </source>
</evidence>
<keyword evidence="7 15" id="KW-0862">Zinc</keyword>
<comment type="similarity">
    <text evidence="1 15">In the C-terminal section; belongs to the peptidase M41 family.</text>
</comment>
<evidence type="ECO:0000313" key="18">
    <source>
        <dbReference type="EMBL" id="MBD6617998.1"/>
    </source>
</evidence>
<dbReference type="Gene3D" id="3.40.50.300">
    <property type="entry name" value="P-loop containing nucleotide triphosphate hydrolases"/>
    <property type="match status" value="1"/>
</dbReference>
<evidence type="ECO:0000259" key="17">
    <source>
        <dbReference type="SMART" id="SM00382"/>
    </source>
</evidence>
<accession>A0AA40SZS2</accession>
<keyword evidence="4 15" id="KW-0479">Metal-binding</keyword>
<dbReference type="CDD" id="cd19501">
    <property type="entry name" value="RecA-like_FtsH"/>
    <property type="match status" value="1"/>
</dbReference>
<evidence type="ECO:0000256" key="2">
    <source>
        <dbReference type="ARBA" id="ARBA00022670"/>
    </source>
</evidence>
<comment type="cofactor">
    <cofactor evidence="15">
        <name>Zn(2+)</name>
        <dbReference type="ChEBI" id="CHEBI:29105"/>
    </cofactor>
    <text evidence="15">Binds 1 zinc ion per subunit.</text>
</comment>
<dbReference type="PROSITE" id="PS00674">
    <property type="entry name" value="AAA"/>
    <property type="match status" value="1"/>
</dbReference>
<feature type="binding site" evidence="15">
    <location>
        <begin position="198"/>
        <end position="205"/>
    </location>
    <ligand>
        <name>ATP</name>
        <dbReference type="ChEBI" id="CHEBI:30616"/>
    </ligand>
</feature>
<dbReference type="FunFam" id="1.20.58.760:FF:000001">
    <property type="entry name" value="ATP-dependent zinc metalloprotease FtsH"/>
    <property type="match status" value="1"/>
</dbReference>
<dbReference type="Gene3D" id="1.20.58.760">
    <property type="entry name" value="Peptidase M41"/>
    <property type="match status" value="1"/>
</dbReference>
<evidence type="ECO:0000256" key="12">
    <source>
        <dbReference type="ARBA" id="ARBA00023136"/>
    </source>
</evidence>
<feature type="domain" description="AAA+ ATPase" evidence="17">
    <location>
        <begin position="190"/>
        <end position="329"/>
    </location>
</feature>
<dbReference type="PANTHER" id="PTHR23076:SF113">
    <property type="entry name" value="ATP-DEPENDENT ZINC METALLOPROTEASE FTSH 1, CHLOROPLASTIC-RELATED"/>
    <property type="match status" value="1"/>
</dbReference>
<dbReference type="Gene3D" id="1.10.8.60">
    <property type="match status" value="1"/>
</dbReference>
<reference evidence="18" key="1">
    <citation type="submission" date="2019-07" db="EMBL/GenBank/DDBJ databases">
        <title>Toxilogical consequences of a new and cryptic species of cyanobacteria (Komarekiella delphini-convector) recovered from the epidermis of a bottlenose dolphin and 1500 ft. in the air.</title>
        <authorList>
            <person name="Brown A.O."/>
            <person name="Dvorak P."/>
            <person name="Villanueva C.D."/>
            <person name="Foss A.J."/>
            <person name="Garvey A.D."/>
            <person name="Gibson Q.A."/>
            <person name="Johansen J.R."/>
            <person name="Casamatta D.A."/>
        </authorList>
    </citation>
    <scope>NUCLEOTIDE SEQUENCE</scope>
    <source>
        <strain evidence="18">SJRDD-AB1</strain>
    </source>
</reference>
<evidence type="ECO:0000256" key="9">
    <source>
        <dbReference type="ARBA" id="ARBA00022989"/>
    </source>
</evidence>
<dbReference type="GO" id="GO:0030163">
    <property type="term" value="P:protein catabolic process"/>
    <property type="evidence" value="ECO:0007669"/>
    <property type="project" value="UniProtKB-UniRule"/>
</dbReference>
<dbReference type="SUPFAM" id="SSF52540">
    <property type="entry name" value="P-loop containing nucleoside triphosphate hydrolases"/>
    <property type="match status" value="1"/>
</dbReference>
<dbReference type="GO" id="GO:0004176">
    <property type="term" value="F:ATP-dependent peptidase activity"/>
    <property type="evidence" value="ECO:0007669"/>
    <property type="project" value="InterPro"/>
</dbReference>
<keyword evidence="12 15" id="KW-0472">Membrane</keyword>
<keyword evidence="9 15" id="KW-1133">Transmembrane helix</keyword>
<comment type="similarity">
    <text evidence="14 15">In the central section; belongs to the AAA ATPase family.</text>
</comment>
<dbReference type="FunFam" id="1.10.8.60:FF:000001">
    <property type="entry name" value="ATP-dependent zinc metalloprotease FtsH"/>
    <property type="match status" value="1"/>
</dbReference>
<evidence type="ECO:0000256" key="14">
    <source>
        <dbReference type="ARBA" id="ARBA00061570"/>
    </source>
</evidence>
<dbReference type="GO" id="GO:0005524">
    <property type="term" value="F:ATP binding"/>
    <property type="evidence" value="ECO:0007669"/>
    <property type="project" value="UniProtKB-UniRule"/>
</dbReference>
<comment type="subunit">
    <text evidence="15">Homohexamer.</text>
</comment>
<dbReference type="Pfam" id="PF00004">
    <property type="entry name" value="AAA"/>
    <property type="match status" value="1"/>
</dbReference>
<proteinExistence type="inferred from homology"/>
<dbReference type="InterPro" id="IPR027417">
    <property type="entry name" value="P-loop_NTPase"/>
</dbReference>
<dbReference type="HAMAP" id="MF_01458">
    <property type="entry name" value="FtsH"/>
    <property type="match status" value="1"/>
</dbReference>
<evidence type="ECO:0000256" key="7">
    <source>
        <dbReference type="ARBA" id="ARBA00022833"/>
    </source>
</evidence>
<dbReference type="PANTHER" id="PTHR23076">
    <property type="entry name" value="METALLOPROTEASE M41 FTSH"/>
    <property type="match status" value="1"/>
</dbReference>
<dbReference type="EMBL" id="VJXY01000022">
    <property type="protein sequence ID" value="MBD6617998.1"/>
    <property type="molecule type" value="Genomic_DNA"/>
</dbReference>
<gene>
    <name evidence="15" type="primary">ftsH</name>
    <name evidence="18" type="ORF">FNW02_19750</name>
</gene>
<keyword evidence="5 15" id="KW-0547">Nucleotide-binding</keyword>
<feature type="binding site" evidence="15">
    <location>
        <position position="424"/>
    </location>
    <ligand>
        <name>Zn(2+)</name>
        <dbReference type="ChEBI" id="CHEBI:29105"/>
        <note>catalytic</note>
    </ligand>
</feature>
<evidence type="ECO:0000256" key="1">
    <source>
        <dbReference type="ARBA" id="ARBA00010044"/>
    </source>
</evidence>
<dbReference type="GO" id="GO:0004222">
    <property type="term" value="F:metalloendopeptidase activity"/>
    <property type="evidence" value="ECO:0007669"/>
    <property type="project" value="InterPro"/>
</dbReference>
<feature type="binding site" evidence="15">
    <location>
        <position position="420"/>
    </location>
    <ligand>
        <name>Zn(2+)</name>
        <dbReference type="ChEBI" id="CHEBI:29105"/>
        <note>catalytic</note>
    </ligand>
</feature>
<evidence type="ECO:0000256" key="5">
    <source>
        <dbReference type="ARBA" id="ARBA00022741"/>
    </source>
</evidence>
<evidence type="ECO:0000256" key="4">
    <source>
        <dbReference type="ARBA" id="ARBA00022723"/>
    </source>
</evidence>
<evidence type="ECO:0000256" key="13">
    <source>
        <dbReference type="ARBA" id="ARBA00060402"/>
    </source>
</evidence>
<protein>
    <recommendedName>
        <fullName evidence="15">ATP-dependent zinc metalloprotease FtsH</fullName>
        <ecNumber evidence="15">3.4.24.-</ecNumber>
    </recommendedName>
</protein>
<keyword evidence="2 15" id="KW-0645">Protease</keyword>
<evidence type="ECO:0000256" key="10">
    <source>
        <dbReference type="ARBA" id="ARBA00023049"/>
    </source>
</evidence>
<organism evidence="18 19">
    <name type="scientific">Komarekiella delphini-convector SJRDD-AB1</name>
    <dbReference type="NCBI Taxonomy" id="2593771"/>
    <lineage>
        <taxon>Bacteria</taxon>
        <taxon>Bacillati</taxon>
        <taxon>Cyanobacteriota</taxon>
        <taxon>Cyanophyceae</taxon>
        <taxon>Nostocales</taxon>
        <taxon>Nostocaceae</taxon>
        <taxon>Komarekiella</taxon>
        <taxon>Komarekiella delphini-convector</taxon>
    </lineage>
</organism>
<evidence type="ECO:0000256" key="3">
    <source>
        <dbReference type="ARBA" id="ARBA00022692"/>
    </source>
</evidence>
<sequence>MNKRWRNAGLYALLFIVVIALGTAFFDKQPQSRETWRYSQFIQEVEKGRVEKVSLSADRSTALVTPKYDPNKKLVTLVNDPDLINTLTAKGIDINVLPQTDEGFWFKALSSLFFPVLLLVGLFFLLRRAQNGPGSQAMNFGKSKARVQMEPQTQVTFGDVAGIDQAKLELNEVVDFLKNADRFTAVGAKIPKGVLLVGPPGTGKTLLARAVAGEAGVPFFSISGSEFVEMFVGVGASRVRDLFEQAKTNAPCIVFIDEIDAVGRQRGAGLGGGNDEREQTLNQLLTEMDGFEGNTGIIIIAATNRPDVLDAALLRPGRFDRQVVVDRPDYAGRSEILKVHARGKTLAKDVDLDKIARRTPGFTGADLSNLLNEAAILAARRNLTEISMDEINDAIDRVLAGPEKKDRVMSEKRKTLVAYHEAGHALVGALMPDYDPVQKISIIPRGRAGGLTWFTPSEDRMDTGLYSRAYLENQMAVALGGRIAEELIFGEEEVTTGASNDLQQVARVARQMITRFGMSDRLGPVALGRQQGNMFLGRDIMSERDFSEETAAAIDEEVRKLVDVAYTRAKEVLMGNRHILDQLAQMLVDKETVDAEELQEILANNDVTTAAFA</sequence>
<comment type="caution">
    <text evidence="15">Lacks conserved residue(s) required for the propagation of feature annotation.</text>
</comment>
<dbReference type="InterPro" id="IPR037219">
    <property type="entry name" value="Peptidase_M41-like"/>
</dbReference>
<name>A0AA40SZS2_9NOST</name>
<evidence type="ECO:0000313" key="19">
    <source>
        <dbReference type="Proteomes" id="UP001165986"/>
    </source>
</evidence>
<dbReference type="Gene3D" id="3.30.720.210">
    <property type="match status" value="1"/>
</dbReference>
<keyword evidence="11 15" id="KW-0793">Thylakoid</keyword>
<keyword evidence="19" id="KW-1185">Reference proteome</keyword>
<comment type="similarity">
    <text evidence="16">Belongs to the AAA ATPase family.</text>
</comment>
<evidence type="ECO:0000256" key="15">
    <source>
        <dbReference type="HAMAP-Rule" id="MF_01458"/>
    </source>
</evidence>
<dbReference type="GO" id="GO:0008270">
    <property type="term" value="F:zinc ion binding"/>
    <property type="evidence" value="ECO:0007669"/>
    <property type="project" value="UniProtKB-UniRule"/>
</dbReference>
<evidence type="ECO:0000256" key="11">
    <source>
        <dbReference type="ARBA" id="ARBA00023078"/>
    </source>
</evidence>